<feature type="compositionally biased region" description="Low complexity" evidence="1">
    <location>
        <begin position="879"/>
        <end position="890"/>
    </location>
</feature>
<evidence type="ECO:0000313" key="2">
    <source>
        <dbReference type="EMBL" id="KAK3259910.1"/>
    </source>
</evidence>
<keyword evidence="3" id="KW-1185">Reference proteome</keyword>
<evidence type="ECO:0000256" key="1">
    <source>
        <dbReference type="SAM" id="MobiDB-lite"/>
    </source>
</evidence>
<evidence type="ECO:0000313" key="3">
    <source>
        <dbReference type="Proteomes" id="UP001190700"/>
    </source>
</evidence>
<name>A0AAE0KTG9_9CHLO</name>
<dbReference type="EMBL" id="LGRX02018373">
    <property type="protein sequence ID" value="KAK3259910.1"/>
    <property type="molecule type" value="Genomic_DNA"/>
</dbReference>
<feature type="region of interest" description="Disordered" evidence="1">
    <location>
        <begin position="858"/>
        <end position="890"/>
    </location>
</feature>
<gene>
    <name evidence="2" type="ORF">CYMTET_31110</name>
</gene>
<reference evidence="2 3" key="1">
    <citation type="journal article" date="2015" name="Genome Biol. Evol.">
        <title>Comparative Genomics of a Bacterivorous Green Alga Reveals Evolutionary Causalities and Consequences of Phago-Mixotrophic Mode of Nutrition.</title>
        <authorList>
            <person name="Burns J.A."/>
            <person name="Paasch A."/>
            <person name="Narechania A."/>
            <person name="Kim E."/>
        </authorList>
    </citation>
    <scope>NUCLEOTIDE SEQUENCE [LARGE SCALE GENOMIC DNA]</scope>
    <source>
        <strain evidence="2 3">PLY_AMNH</strain>
    </source>
</reference>
<feature type="compositionally biased region" description="Polar residues" evidence="1">
    <location>
        <begin position="44"/>
        <end position="56"/>
    </location>
</feature>
<feature type="compositionally biased region" description="Low complexity" evidence="1">
    <location>
        <begin position="1"/>
        <end position="36"/>
    </location>
</feature>
<feature type="compositionally biased region" description="Gly residues" evidence="1">
    <location>
        <begin position="320"/>
        <end position="329"/>
    </location>
</feature>
<feature type="region of interest" description="Disordered" evidence="1">
    <location>
        <begin position="316"/>
        <end position="337"/>
    </location>
</feature>
<dbReference type="Proteomes" id="UP001190700">
    <property type="component" value="Unassembled WGS sequence"/>
</dbReference>
<sequence length="982" mass="106761">MSAERISLASRLRAARPTGGASPTPSASSPSGDSSGEPVVPMSTLITRPTPVSRSPTAVEFHHSSDVWTSTPVRASQRTEFTEKLDYAFAYGEELAKLLRSHGFKSNVGLSLDGPDSETDFAVLLANMSHVFGPISRDEVFKLLDLDFEYESYHYTINELVFTVLPTVLRGMALSLYEESAEIFPHDGRCALQRLRYQVEGIGDPDTHRFWVRLRSAVIDETIEPAPQLAVVRTLADKHRRLYPDYSDRSLVEDVYTVLRSSAAKSPYVTPLYLVVLRELITSHNFTFASLTLRLGKIFRDESALARLSAPALPVSGGATRTGGGGGKEPAGSFNALGRRKFIPPEGTWKKNETGGRYLVWDGTGMPCVTCFRLWAVTTGHMDTDGICPYVCVQAFAPGRAPALAPRAPPKPPSMSAWPPSDAPQAHALRELEPAPQDAAPPPDAAALSVRFSVEPPPHRGIDPPKGAPTTYNDSDDDAPAALSIVQHEDDDVDWPAFRSTPWIPSFNASGSSSKQQVPLPAYLGGRWYHSPNLDVVSRVLGEELGYTWPGGIVVAHCFCPLVVVVVVGGKGHVATKDWNPVVLVGAQPDLYPKLVPTIAKEAGFDPASDPTIVPYIQGKVRADINNFRTAWKYGRWLKEGKEWVHKPCPNHPYSKVDGAEGLKISEPTEKAKIAAFKAAGIETLSLPKDWEEGKGTLLEARDYLLDHWVKQLSHTVAEEEEEEEEATKEEATKEVVGGEQARVLFEVAKSAYPLASALHDDFAGYLTYSRNHCPDVTVLDAEGPGQHVEESKVATYGDVRPHHFIPFGVEVYGGLGPAAYGFLRKTQRRFRERRYMEANAEGESRAWEDVFEETDYAMQDGSGGGTQESEGTQRERSGQASGEAGEAGAMASRLLESMEDVRREVEQLGTVGGQAGGTAEARSCVEDILNEWDDLLSPGPEIGVWTQEQSGASPEQAMALAEGGVATLMGRAGGWPAFLGG</sequence>
<feature type="region of interest" description="Disordered" evidence="1">
    <location>
        <begin position="404"/>
        <end position="424"/>
    </location>
</feature>
<comment type="caution">
    <text evidence="2">The sequence shown here is derived from an EMBL/GenBank/DDBJ whole genome shotgun (WGS) entry which is preliminary data.</text>
</comment>
<feature type="region of interest" description="Disordered" evidence="1">
    <location>
        <begin position="1"/>
        <end position="56"/>
    </location>
</feature>
<dbReference type="AlphaFoldDB" id="A0AAE0KTG9"/>
<organism evidence="2 3">
    <name type="scientific">Cymbomonas tetramitiformis</name>
    <dbReference type="NCBI Taxonomy" id="36881"/>
    <lineage>
        <taxon>Eukaryota</taxon>
        <taxon>Viridiplantae</taxon>
        <taxon>Chlorophyta</taxon>
        <taxon>Pyramimonadophyceae</taxon>
        <taxon>Pyramimonadales</taxon>
        <taxon>Pyramimonadaceae</taxon>
        <taxon>Cymbomonas</taxon>
    </lineage>
</organism>
<protein>
    <submittedName>
        <fullName evidence="2">Uncharacterized protein</fullName>
    </submittedName>
</protein>
<proteinExistence type="predicted"/>
<accession>A0AAE0KTG9</accession>